<dbReference type="PRINTS" id="PR00315">
    <property type="entry name" value="ELONGATNFCT"/>
</dbReference>
<dbReference type="CDD" id="cd15491">
    <property type="entry name" value="selB_III"/>
    <property type="match status" value="1"/>
</dbReference>
<dbReference type="Pfam" id="PF03144">
    <property type="entry name" value="GTP_EFTU_D2"/>
    <property type="match status" value="1"/>
</dbReference>
<dbReference type="InterPro" id="IPR009000">
    <property type="entry name" value="Transl_B-barrel_sf"/>
</dbReference>
<evidence type="ECO:0000256" key="7">
    <source>
        <dbReference type="ARBA" id="ARBA00025526"/>
    </source>
</evidence>
<keyword evidence="10" id="KW-0251">Elongation factor</keyword>
<dbReference type="InterPro" id="IPR004535">
    <property type="entry name" value="Transl_elong_SelB"/>
</dbReference>
<dbReference type="GO" id="GO:0001514">
    <property type="term" value="P:selenocysteine incorporation"/>
    <property type="evidence" value="ECO:0007669"/>
    <property type="project" value="InterPro"/>
</dbReference>
<reference evidence="12" key="1">
    <citation type="submission" date="2009-12" db="EMBL/GenBank/DDBJ databases">
        <title>Complete sequence of Treponema primitia strain ZAS-2.</title>
        <authorList>
            <person name="Tetu S.G."/>
            <person name="Matson E."/>
            <person name="Ren Q."/>
            <person name="Seshadri R."/>
            <person name="Elbourne L."/>
            <person name="Hassan K.A."/>
            <person name="Durkin A."/>
            <person name="Radune D."/>
            <person name="Mohamoud Y."/>
            <person name="Shay R."/>
            <person name="Jin S."/>
            <person name="Zhang X."/>
            <person name="Lucey K."/>
            <person name="Ballor N.R."/>
            <person name="Ottesen E."/>
            <person name="Rosenthal R."/>
            <person name="Allen A."/>
            <person name="Leadbetter J.R."/>
            <person name="Paulsen I.T."/>
        </authorList>
    </citation>
    <scope>NUCLEOTIDE SEQUENCE [LARGE SCALE GENOMIC DNA]</scope>
    <source>
        <strain evidence="12">ATCC BAA-887 / DSM 12427 / ZAS-2</strain>
    </source>
</reference>
<dbReference type="KEGG" id="tpi:TREPR_3083"/>
<dbReference type="Gene3D" id="1.10.10.10">
    <property type="entry name" value="Winged helix-like DNA-binding domain superfamily/Winged helix DNA-binding domain"/>
    <property type="match status" value="1"/>
</dbReference>
<comment type="subcellular location">
    <subcellularLocation>
        <location evidence="1">Cytoplasm</location>
    </subcellularLocation>
</comment>
<dbReference type="InterPro" id="IPR031157">
    <property type="entry name" value="G_TR_CS"/>
</dbReference>
<name>D8L162_TREPZ</name>
<dbReference type="GO" id="GO:0003723">
    <property type="term" value="F:RNA binding"/>
    <property type="evidence" value="ECO:0007669"/>
    <property type="project" value="InterPro"/>
</dbReference>
<proteinExistence type="predicted"/>
<comment type="function">
    <text evidence="7">Translation factor necessary for the incorporation of selenocysteine into proteins. It probably replaces EF-Tu for the insertion of selenocysteine directed by the UGA codon. SelB binds GTP and GDP.</text>
</comment>
<dbReference type="GO" id="GO:0005525">
    <property type="term" value="F:GTP binding"/>
    <property type="evidence" value="ECO:0007669"/>
    <property type="project" value="UniProtKB-KW"/>
</dbReference>
<dbReference type="SUPFAM" id="SSF52540">
    <property type="entry name" value="P-loop containing nucleoside triphosphate hydrolases"/>
    <property type="match status" value="1"/>
</dbReference>
<dbReference type="InterPro" id="IPR036388">
    <property type="entry name" value="WH-like_DNA-bd_sf"/>
</dbReference>
<dbReference type="InterPro" id="IPR027417">
    <property type="entry name" value="P-loop_NTPase"/>
</dbReference>
<evidence type="ECO:0000313" key="10">
    <source>
        <dbReference type="EMBL" id="ADJ19606.1"/>
    </source>
</evidence>
<dbReference type="PANTHER" id="PTHR43721">
    <property type="entry name" value="ELONGATION FACTOR TU-RELATED"/>
    <property type="match status" value="1"/>
</dbReference>
<dbReference type="Gene3D" id="2.40.30.10">
    <property type="entry name" value="Translation factors"/>
    <property type="match status" value="1"/>
</dbReference>
<dbReference type="PANTHER" id="PTHR43721:SF22">
    <property type="entry name" value="ELONGATION FACTOR TU, MITOCHONDRIAL"/>
    <property type="match status" value="1"/>
</dbReference>
<accession>D8L162</accession>
<dbReference type="eggNOG" id="COG3276">
    <property type="taxonomic scope" value="Bacteria"/>
</dbReference>
<reference evidence="10" key="3">
    <citation type="journal article" date="2010" name="Environ. Microbiol.">
        <title>Selenium controls transcription of paralogous formate dehydrogenase genes in the termite gut acetogen, Treponema primitia.</title>
        <authorList>
            <person name="Matson E.G."/>
            <person name="Zhang X."/>
            <person name="Leadbetter J.R."/>
        </authorList>
    </citation>
    <scope>NUCLEOTIDE SEQUENCE</scope>
    <source>
        <strain evidence="10">ZAS-2</strain>
    </source>
</reference>
<dbReference type="Gene3D" id="1.10.10.2770">
    <property type="match status" value="1"/>
</dbReference>
<dbReference type="Pfam" id="PF09107">
    <property type="entry name" value="WHD_3rd_SelB"/>
    <property type="match status" value="1"/>
</dbReference>
<dbReference type="Pfam" id="PF00009">
    <property type="entry name" value="GTP_EFTU"/>
    <property type="match status" value="1"/>
</dbReference>
<dbReference type="EMBL" id="CP001843">
    <property type="protein sequence ID" value="AEF85047.1"/>
    <property type="molecule type" value="Genomic_DNA"/>
</dbReference>
<keyword evidence="5" id="KW-0648">Protein biosynthesis</keyword>
<evidence type="ECO:0000256" key="2">
    <source>
        <dbReference type="ARBA" id="ARBA00015953"/>
    </source>
</evidence>
<keyword evidence="6" id="KW-0342">GTP-binding</keyword>
<protein>
    <recommendedName>
        <fullName evidence="2">Selenocysteine-specific elongation factor</fullName>
    </recommendedName>
    <alternativeName>
        <fullName evidence="8">SelB translation factor</fullName>
    </alternativeName>
</protein>
<dbReference type="InterPro" id="IPR050055">
    <property type="entry name" value="EF-Tu_GTPase"/>
</dbReference>
<dbReference type="RefSeq" id="WP_015707176.1">
    <property type="nucleotide sequence ID" value="NC_015578.1"/>
</dbReference>
<evidence type="ECO:0000259" key="9">
    <source>
        <dbReference type="PROSITE" id="PS51722"/>
    </source>
</evidence>
<dbReference type="InterPro" id="IPR000795">
    <property type="entry name" value="T_Tr_GTP-bd_dom"/>
</dbReference>
<dbReference type="PROSITE" id="PS51722">
    <property type="entry name" value="G_TR_2"/>
    <property type="match status" value="1"/>
</dbReference>
<dbReference type="InterPro" id="IPR057335">
    <property type="entry name" value="Beta-barrel_SelB"/>
</dbReference>
<dbReference type="SUPFAM" id="SSF46785">
    <property type="entry name" value="Winged helix' DNA-binding domain"/>
    <property type="match status" value="1"/>
</dbReference>
<dbReference type="NCBIfam" id="TIGR00475">
    <property type="entry name" value="selB"/>
    <property type="match status" value="1"/>
</dbReference>
<evidence type="ECO:0000256" key="1">
    <source>
        <dbReference type="ARBA" id="ARBA00004496"/>
    </source>
</evidence>
<evidence type="ECO:0000313" key="11">
    <source>
        <dbReference type="EMBL" id="AEF85047.1"/>
    </source>
</evidence>
<dbReference type="InterPro" id="IPR009001">
    <property type="entry name" value="Transl_elong_EF1A/Init_IF2_C"/>
</dbReference>
<gene>
    <name evidence="11" type="primary">selB</name>
    <name evidence="11" type="ordered locus">TREPR_3083</name>
</gene>
<dbReference type="Gene3D" id="3.40.50.300">
    <property type="entry name" value="P-loop containing nucleotide triphosphate hydrolases"/>
    <property type="match status" value="1"/>
</dbReference>
<dbReference type="GO" id="GO:0005829">
    <property type="term" value="C:cytosol"/>
    <property type="evidence" value="ECO:0007669"/>
    <property type="project" value="TreeGrafter"/>
</dbReference>
<dbReference type="InterPro" id="IPR015191">
    <property type="entry name" value="SelB_WHD4"/>
</dbReference>
<keyword evidence="3" id="KW-0963">Cytoplasm</keyword>
<feature type="domain" description="Tr-type G" evidence="9">
    <location>
        <begin position="3"/>
        <end position="176"/>
    </location>
</feature>
<dbReference type="CDD" id="cd04171">
    <property type="entry name" value="SelB"/>
    <property type="match status" value="1"/>
</dbReference>
<dbReference type="SUPFAM" id="SSF50465">
    <property type="entry name" value="EF-Tu/eEF-1alpha/eIF2-gamma C-terminal domain"/>
    <property type="match status" value="1"/>
</dbReference>
<dbReference type="Proteomes" id="UP000009223">
    <property type="component" value="Chromosome"/>
</dbReference>
<dbReference type="SUPFAM" id="SSF50447">
    <property type="entry name" value="Translation proteins"/>
    <property type="match status" value="1"/>
</dbReference>
<reference evidence="11" key="2">
    <citation type="submission" date="2009-12" db="EMBL/GenBank/DDBJ databases">
        <authorList>
            <person name="Tetu S.G."/>
            <person name="Matson E."/>
            <person name="Ren Q."/>
            <person name="Seshadri R."/>
            <person name="Elbourne L."/>
            <person name="Hassan K.A."/>
            <person name="Durkin A."/>
            <person name="Radune D."/>
            <person name="Mohamoud Y."/>
            <person name="Shay R."/>
            <person name="Jin S."/>
            <person name="Zhang X."/>
            <person name="Lucey K."/>
            <person name="Ballor N.R."/>
            <person name="Ottesen E."/>
            <person name="Rosenthal R."/>
            <person name="Allen A."/>
            <person name="Leadbetter J.R."/>
            <person name="Paulsen I.T."/>
        </authorList>
    </citation>
    <scope>NUCLEOTIDE SEQUENCE</scope>
    <source>
        <strain evidence="11">ZAS-2</strain>
    </source>
</reference>
<dbReference type="HOGENOM" id="CLU_023030_3_0_12"/>
<dbReference type="OrthoDB" id="9804504at2"/>
<evidence type="ECO:0000256" key="5">
    <source>
        <dbReference type="ARBA" id="ARBA00022917"/>
    </source>
</evidence>
<dbReference type="AlphaFoldDB" id="D8L162"/>
<dbReference type="EMBL" id="FJ479768">
    <property type="protein sequence ID" value="ADJ19606.1"/>
    <property type="molecule type" value="Genomic_DNA"/>
</dbReference>
<evidence type="ECO:0000313" key="12">
    <source>
        <dbReference type="Proteomes" id="UP000009223"/>
    </source>
</evidence>
<dbReference type="PROSITE" id="PS00301">
    <property type="entry name" value="G_TR_1"/>
    <property type="match status" value="1"/>
</dbReference>
<evidence type="ECO:0000256" key="6">
    <source>
        <dbReference type="ARBA" id="ARBA00023134"/>
    </source>
</evidence>
<evidence type="ECO:0000256" key="8">
    <source>
        <dbReference type="ARBA" id="ARBA00031615"/>
    </source>
</evidence>
<dbReference type="CDD" id="cd03696">
    <property type="entry name" value="SelB_II"/>
    <property type="match status" value="1"/>
</dbReference>
<keyword evidence="4" id="KW-0547">Nucleotide-binding</keyword>
<dbReference type="InterPro" id="IPR036390">
    <property type="entry name" value="WH_DNA-bd_sf"/>
</dbReference>
<organism evidence="10">
    <name type="scientific">Treponema primitia (strain ATCC BAA-887 / DSM 12427 / ZAS-2)</name>
    <dbReference type="NCBI Taxonomy" id="545694"/>
    <lineage>
        <taxon>Bacteria</taxon>
        <taxon>Pseudomonadati</taxon>
        <taxon>Spirochaetota</taxon>
        <taxon>Spirochaetia</taxon>
        <taxon>Spirochaetales</taxon>
        <taxon>Treponemataceae</taxon>
        <taxon>Treponema</taxon>
    </lineage>
</organism>
<evidence type="ECO:0000256" key="4">
    <source>
        <dbReference type="ARBA" id="ARBA00022741"/>
    </source>
</evidence>
<evidence type="ECO:0000256" key="3">
    <source>
        <dbReference type="ARBA" id="ARBA00022490"/>
    </source>
</evidence>
<dbReference type="InterPro" id="IPR004161">
    <property type="entry name" value="EFTu-like_2"/>
</dbReference>
<dbReference type="GO" id="GO:0003746">
    <property type="term" value="F:translation elongation factor activity"/>
    <property type="evidence" value="ECO:0007669"/>
    <property type="project" value="UniProtKB-KW"/>
</dbReference>
<reference evidence="11 12" key="4">
    <citation type="journal article" date="2011" name="ISME J.">
        <title>RNA-seq reveals cooperative metabolic interactions between two termite-gut spirochete species in co-culture.</title>
        <authorList>
            <person name="Rosenthal A.Z."/>
            <person name="Matson E.G."/>
            <person name="Eldar A."/>
            <person name="Leadbetter J.R."/>
        </authorList>
    </citation>
    <scope>NUCLEOTIDE SEQUENCE [LARGE SCALE GENOMIC DNA]</scope>
    <source>
        <strain evidence="12">ATCC BAA-887 / DSM 12427 / ZAS-2</strain>
        <strain evidence="11">ZAS-2</strain>
    </source>
</reference>
<dbReference type="GO" id="GO:0003924">
    <property type="term" value="F:GTPase activity"/>
    <property type="evidence" value="ECO:0007669"/>
    <property type="project" value="InterPro"/>
</dbReference>
<sequence length="652" mass="69858">MEEYPFIFGTAGHIDHGKTALVRAMTGIDCDRLEEEKRRGITIELGFAPLNLPNGKTVSIVDVPGHERFIRTMASGAAGMDAAMLIIAATEGVMPQTREHLDILNILGVRFGLVALTKKDLADDETLELATAEVLELVRGTCLDGAPIIPVSSVTGEGVSQILEEIEKIIGKIPPREGRGAFFLPIDRVFSKKGFGSVVTGTSYQGSLSEGDEVEIMPTGAVGRVRSLQTHGAKVASVTAGQRVAVNLAGVSHDQIERGSAVCEKGAFIATDCISAWLEILPSALEAVAHWQRVRLHVGTTDVVARISLLRMNAGVKKSGIVPGNGAPVQILCESKITVAAGQRFVIRFYSPLMTIGGGRIMLPNAELAKGKADREAKARIVESLAADFSPVTLLAAIIHDKGILSVSGLSELSQMGKDTFTESLSVLSSIPDTYAFLEFGTPQNFISSEAFDTVTRSALRILHEFHAKYPELSGLDAEKLFTSLDSVHGSGLVKAGDFKVLLGIMAARNAISPVAVQGKTCYRAADYRQAVDSKLMDLAGRIREAMTSAGFNLLKLPELEEKLGVSSSDIKRAVAYLREQDDLRTIEGGLLFSREMRDKLLKALSSMSGDITVASLRDSIGVNRKESLAMLDFLDAQGLTKRVGDTRVLVG</sequence>
<dbReference type="STRING" id="545694.TREPR_3083"/>
<dbReference type="Pfam" id="PF25461">
    <property type="entry name" value="Beta-barrel_SelB"/>
    <property type="match status" value="1"/>
</dbReference>
<keyword evidence="12" id="KW-1185">Reference proteome</keyword>